<dbReference type="GeneID" id="30032804"/>
<keyword evidence="8" id="KW-1185">Reference proteome</keyword>
<dbReference type="Pfam" id="PF00248">
    <property type="entry name" value="Aldo_ket_red"/>
    <property type="match status" value="1"/>
</dbReference>
<dbReference type="Gene3D" id="3.20.20.100">
    <property type="entry name" value="NADP-dependent oxidoreductase domain"/>
    <property type="match status" value="1"/>
</dbReference>
<feature type="active site" description="Proton donor" evidence="3">
    <location>
        <position position="47"/>
    </location>
</feature>
<dbReference type="InterPro" id="IPR023210">
    <property type="entry name" value="NADP_OxRdtase_dom"/>
</dbReference>
<evidence type="ECO:0000256" key="4">
    <source>
        <dbReference type="PIRSR" id="PIRSR000097-2"/>
    </source>
</evidence>
<dbReference type="InterPro" id="IPR020471">
    <property type="entry name" value="AKR"/>
</dbReference>
<dbReference type="FunFam" id="3.20.20.100:FF:000015">
    <property type="entry name" value="Oxidoreductase, aldo/keto reductase family"/>
    <property type="match status" value="1"/>
</dbReference>
<protein>
    <submittedName>
        <fullName evidence="7">Aldo-keto reductase superfamily protein</fullName>
    </submittedName>
</protein>
<dbReference type="PROSITE" id="PS00063">
    <property type="entry name" value="ALDOKETO_REDUCTASE_3"/>
    <property type="match status" value="1"/>
</dbReference>
<accession>A0A167DCZ0</accession>
<dbReference type="EMBL" id="CP014501">
    <property type="protein sequence ID" value="ANB12775.1"/>
    <property type="molecule type" value="Genomic_DNA"/>
</dbReference>
<dbReference type="InterPro" id="IPR018170">
    <property type="entry name" value="Aldo/ket_reductase_CS"/>
</dbReference>
<gene>
    <name evidence="7" type="ORF">AWJ20_1045</name>
</gene>
<dbReference type="SUPFAM" id="SSF51430">
    <property type="entry name" value="NAD(P)-linked oxidoreductase"/>
    <property type="match status" value="1"/>
</dbReference>
<evidence type="ECO:0000313" key="7">
    <source>
        <dbReference type="EMBL" id="ANB12775.1"/>
    </source>
</evidence>
<dbReference type="InterPro" id="IPR036812">
    <property type="entry name" value="NAD(P)_OxRdtase_dom_sf"/>
</dbReference>
<keyword evidence="2" id="KW-0560">Oxidoreductase</keyword>
<organism evidence="7 8">
    <name type="scientific">Sugiyamaella lignohabitans</name>
    <dbReference type="NCBI Taxonomy" id="796027"/>
    <lineage>
        <taxon>Eukaryota</taxon>
        <taxon>Fungi</taxon>
        <taxon>Dikarya</taxon>
        <taxon>Ascomycota</taxon>
        <taxon>Saccharomycotina</taxon>
        <taxon>Dipodascomycetes</taxon>
        <taxon>Dipodascales</taxon>
        <taxon>Trichomonascaceae</taxon>
        <taxon>Sugiyamaella</taxon>
    </lineage>
</organism>
<feature type="site" description="Lowers pKa of active site Tyr" evidence="5">
    <location>
        <position position="77"/>
    </location>
</feature>
<feature type="binding site" evidence="4">
    <location>
        <position position="111"/>
    </location>
    <ligand>
        <name>substrate</name>
    </ligand>
</feature>
<evidence type="ECO:0000256" key="2">
    <source>
        <dbReference type="ARBA" id="ARBA00023002"/>
    </source>
</evidence>
<evidence type="ECO:0000259" key="6">
    <source>
        <dbReference type="Pfam" id="PF00248"/>
    </source>
</evidence>
<proteinExistence type="inferred from homology"/>
<dbReference type="KEGG" id="slb:AWJ20_1045"/>
<evidence type="ECO:0000313" key="8">
    <source>
        <dbReference type="Proteomes" id="UP000189580"/>
    </source>
</evidence>
<dbReference type="PIRSF" id="PIRSF000097">
    <property type="entry name" value="AKR"/>
    <property type="match status" value="1"/>
</dbReference>
<evidence type="ECO:0000256" key="1">
    <source>
        <dbReference type="ARBA" id="ARBA00007905"/>
    </source>
</evidence>
<dbReference type="RefSeq" id="XP_018735252.1">
    <property type="nucleotide sequence ID" value="XM_018877895.1"/>
</dbReference>
<evidence type="ECO:0000256" key="3">
    <source>
        <dbReference type="PIRSR" id="PIRSR000097-1"/>
    </source>
</evidence>
<reference evidence="7 8" key="1">
    <citation type="submission" date="2016-02" db="EMBL/GenBank/DDBJ databases">
        <title>Complete genome sequence and transcriptome regulation of the pentose utilising yeast Sugiyamaella lignohabitans.</title>
        <authorList>
            <person name="Bellasio M."/>
            <person name="Peymann A."/>
            <person name="Valli M."/>
            <person name="Sipitzky M."/>
            <person name="Graf A."/>
            <person name="Sauer M."/>
            <person name="Marx H."/>
            <person name="Mattanovich D."/>
        </authorList>
    </citation>
    <scope>NUCLEOTIDE SEQUENCE [LARGE SCALE GENOMIC DNA]</scope>
    <source>
        <strain evidence="7 8">CBS 10342</strain>
    </source>
</reference>
<dbReference type="PROSITE" id="PS00062">
    <property type="entry name" value="ALDOKETO_REDUCTASE_2"/>
    <property type="match status" value="1"/>
</dbReference>
<dbReference type="PANTHER" id="PTHR43827:SF13">
    <property type="entry name" value="ALDO_KETO REDUCTASE FAMILY PROTEIN"/>
    <property type="match status" value="1"/>
</dbReference>
<dbReference type="OrthoDB" id="416253at2759"/>
<dbReference type="AlphaFoldDB" id="A0A167DCZ0"/>
<name>A0A167DCZ0_9ASCO</name>
<dbReference type="PRINTS" id="PR00069">
    <property type="entry name" value="ALDKETRDTASE"/>
</dbReference>
<dbReference type="PANTHER" id="PTHR43827">
    <property type="entry name" value="2,5-DIKETO-D-GLUCONIC ACID REDUCTASE"/>
    <property type="match status" value="1"/>
</dbReference>
<dbReference type="CDD" id="cd19071">
    <property type="entry name" value="AKR_AKR1-5-like"/>
    <property type="match status" value="1"/>
</dbReference>
<comment type="similarity">
    <text evidence="1">Belongs to the aldo/keto reductase family.</text>
</comment>
<evidence type="ECO:0000256" key="5">
    <source>
        <dbReference type="PIRSR" id="PIRSR000097-3"/>
    </source>
</evidence>
<sequence length="280" mass="30921">MSFVLSSGAKIPHIGFGVYLAAPGETSKIVQIALSSGYRHVDSASFYKNEKEAADGIAAFLKTNPSVKRSDVFYTTKVWLDDFGYEKTKAAIKKSLQNAASIEYIDLILLHAPQGPSQLRLGSYKALQEAVVEGSVKNIGVSNYGVHHLKELLSWPELKIKPAVNQVEVNPWLQRQDIAAFCKEHGILVEAYSPLMRGNRLDDPELVALANKYGKSVAQILVKWNLQKGFLPLPKSATESRIKSNIEVDDFELSKEDLDNLGSASDKFVTAPGWDPTTWE</sequence>
<dbReference type="GO" id="GO:0016616">
    <property type="term" value="F:oxidoreductase activity, acting on the CH-OH group of donors, NAD or NADP as acceptor"/>
    <property type="evidence" value="ECO:0007669"/>
    <property type="project" value="UniProtKB-ARBA"/>
</dbReference>
<feature type="domain" description="NADP-dependent oxidoreductase" evidence="6">
    <location>
        <begin position="25"/>
        <end position="263"/>
    </location>
</feature>
<dbReference type="Proteomes" id="UP000189580">
    <property type="component" value="Chromosome a"/>
</dbReference>